<proteinExistence type="predicted"/>
<evidence type="ECO:0000313" key="1">
    <source>
        <dbReference type="EMBL" id="KAK3014986.1"/>
    </source>
</evidence>
<dbReference type="InterPro" id="IPR039172">
    <property type="entry name" value="PTD"/>
</dbReference>
<dbReference type="InterPro" id="IPR010994">
    <property type="entry name" value="RuvA_2-like"/>
</dbReference>
<evidence type="ECO:0000313" key="2">
    <source>
        <dbReference type="Proteomes" id="UP001188597"/>
    </source>
</evidence>
<feature type="non-terminal residue" evidence="1">
    <location>
        <position position="1"/>
    </location>
</feature>
<gene>
    <name evidence="1" type="ORF">RJ639_009287</name>
</gene>
<name>A0AA89AXI2_9ASTE</name>
<accession>A0AA89AXI2</accession>
<keyword evidence="2" id="KW-1185">Reference proteome</keyword>
<protein>
    <submittedName>
        <fullName evidence="1">Uncharacterized protein</fullName>
    </submittedName>
</protein>
<organism evidence="1 2">
    <name type="scientific">Escallonia herrerae</name>
    <dbReference type="NCBI Taxonomy" id="1293975"/>
    <lineage>
        <taxon>Eukaryota</taxon>
        <taxon>Viridiplantae</taxon>
        <taxon>Streptophyta</taxon>
        <taxon>Embryophyta</taxon>
        <taxon>Tracheophyta</taxon>
        <taxon>Spermatophyta</taxon>
        <taxon>Magnoliopsida</taxon>
        <taxon>eudicotyledons</taxon>
        <taxon>Gunneridae</taxon>
        <taxon>Pentapetalae</taxon>
        <taxon>asterids</taxon>
        <taxon>campanulids</taxon>
        <taxon>Escalloniales</taxon>
        <taxon>Escalloniaceae</taxon>
        <taxon>Escallonia</taxon>
    </lineage>
</organism>
<reference evidence="1" key="1">
    <citation type="submission" date="2022-12" db="EMBL/GenBank/DDBJ databases">
        <title>Draft genome assemblies for two species of Escallonia (Escalloniales).</title>
        <authorList>
            <person name="Chanderbali A."/>
            <person name="Dervinis C."/>
            <person name="Anghel I."/>
            <person name="Soltis D."/>
            <person name="Soltis P."/>
            <person name="Zapata F."/>
        </authorList>
    </citation>
    <scope>NUCLEOTIDE SEQUENCE</scope>
    <source>
        <strain evidence="1">UCBG64.0493</strain>
        <tissue evidence="1">Leaf</tissue>
    </source>
</reference>
<dbReference type="PANTHER" id="PTHR37394">
    <property type="entry name" value="PROTEIN PARTING DANCERS"/>
    <property type="match status" value="1"/>
</dbReference>
<dbReference type="Proteomes" id="UP001188597">
    <property type="component" value="Unassembled WGS sequence"/>
</dbReference>
<dbReference type="GO" id="GO:0000712">
    <property type="term" value="P:resolution of meiotic recombination intermediates"/>
    <property type="evidence" value="ECO:0007669"/>
    <property type="project" value="InterPro"/>
</dbReference>
<dbReference type="SUPFAM" id="SSF47781">
    <property type="entry name" value="RuvA domain 2-like"/>
    <property type="match status" value="1"/>
</dbReference>
<sequence>MAGGGDGAEEEVKGLNQAIGSIEALAKASKEYIMENTDLSVVKAEMITRFFRDPKFYLCPKIDRGNTPKRTGRAWKEPYGVTFPGKPTGQFSEGRVLTDYI</sequence>
<dbReference type="EMBL" id="JAVXUP010001174">
    <property type="protein sequence ID" value="KAK3014986.1"/>
    <property type="molecule type" value="Genomic_DNA"/>
</dbReference>
<dbReference type="AlphaFoldDB" id="A0AA89AXI2"/>
<dbReference type="PANTHER" id="PTHR37394:SF1">
    <property type="entry name" value="PROTEIN PARTING DANCERS"/>
    <property type="match status" value="1"/>
</dbReference>
<comment type="caution">
    <text evidence="1">The sequence shown here is derived from an EMBL/GenBank/DDBJ whole genome shotgun (WGS) entry which is preliminary data.</text>
</comment>